<proteinExistence type="predicted"/>
<feature type="compositionally biased region" description="Acidic residues" evidence="1">
    <location>
        <begin position="1"/>
        <end position="11"/>
    </location>
</feature>
<accession>K3X808</accession>
<feature type="compositionally biased region" description="Low complexity" evidence="1">
    <location>
        <begin position="29"/>
        <end position="50"/>
    </location>
</feature>
<dbReference type="eggNOG" id="ENOG502S8YV">
    <property type="taxonomic scope" value="Eukaryota"/>
</dbReference>
<dbReference type="AlphaFoldDB" id="K3X808"/>
<dbReference type="EMBL" id="GL376609">
    <property type="status" value="NOT_ANNOTATED_CDS"/>
    <property type="molecule type" value="Genomic_DNA"/>
</dbReference>
<evidence type="ECO:0000256" key="1">
    <source>
        <dbReference type="SAM" id="MobiDB-lite"/>
    </source>
</evidence>
<protein>
    <submittedName>
        <fullName evidence="2">Uncharacterized protein</fullName>
    </submittedName>
</protein>
<name>K3X808_GLOUD</name>
<reference evidence="2" key="3">
    <citation type="submission" date="2015-02" db="UniProtKB">
        <authorList>
            <consortium name="EnsemblProtists"/>
        </authorList>
    </citation>
    <scope>IDENTIFICATION</scope>
    <source>
        <strain evidence="2">DAOM BR144</strain>
    </source>
</reference>
<dbReference type="OMA" id="QDRRVNT"/>
<dbReference type="InParanoid" id="K3X808"/>
<feature type="region of interest" description="Disordered" evidence="1">
    <location>
        <begin position="248"/>
        <end position="308"/>
    </location>
</feature>
<reference evidence="3" key="2">
    <citation type="submission" date="2010-04" db="EMBL/GenBank/DDBJ databases">
        <authorList>
            <person name="Buell R."/>
            <person name="Hamilton J."/>
            <person name="Hostetler J."/>
        </authorList>
    </citation>
    <scope>NUCLEOTIDE SEQUENCE [LARGE SCALE GENOMIC DNA]</scope>
    <source>
        <strain evidence="3">DAOM:BR144</strain>
    </source>
</reference>
<dbReference type="HOGENOM" id="CLU_042365_0_0_1"/>
<feature type="compositionally biased region" description="Polar residues" evidence="1">
    <location>
        <begin position="252"/>
        <end position="277"/>
    </location>
</feature>
<dbReference type="EnsemblProtists" id="PYU1_T013357">
    <property type="protein sequence ID" value="PYU1_T013357"/>
    <property type="gene ID" value="PYU1_G013328"/>
</dbReference>
<sequence>MDSDTYADEDASYQGDQSGNEYESEDMPQQQYQQQQYHHQEDCQQYQQPSYPSSCKAVRFTGLPSSPPEVRDYSYGVQPLNPRAASAAAASTASPRSPLLKKFAPVQDRRVNTILLEALQLTEFTKEELVVVDKSIRRLRDAIHGFAILVDKQVNIIGAESLEERGRVKADIQDLCENLRTSNALLESTTARMKKYLLTGKNQIHAHKRRLVGKAAADLVNATTSNPMGMSCAAHQCSANELDSRKWDSQRHCQPQPSSPHQKTSISPVRSSTSNRSLYGLHLGASVPSTPPPPRGHAPPPDRMPPALTSPILARMHSPPKVPLASILEHSPNGDHNVYVPPEVYLSAEFFHSVMDAVGISEKEFLEPKDMVRFMQEMLMFSVARSSVLTFMGKAHHRQLIPKYANELVRLILHDLQPAAQALSIISSVIVPQNTFFDYMCTAPFRFNRLLHELHVTNTSPSDGTSFFTAASAFVVDPIDPLTGVGTNPFAEQFTRNGGILNGGKIVSLMTSKPAESDLLETAEQTLNIAKMLHDLATAESEARHGNRISIRPNASQSKEFSKVYIAASKELMMKESGLS</sequence>
<evidence type="ECO:0000313" key="2">
    <source>
        <dbReference type="EnsemblProtists" id="PYU1_T013357"/>
    </source>
</evidence>
<dbReference type="VEuPathDB" id="FungiDB:PYU1_G013328"/>
<evidence type="ECO:0000313" key="3">
    <source>
        <dbReference type="Proteomes" id="UP000019132"/>
    </source>
</evidence>
<feature type="region of interest" description="Disordered" evidence="1">
    <location>
        <begin position="1"/>
        <end position="50"/>
    </location>
</feature>
<reference evidence="3" key="1">
    <citation type="journal article" date="2010" name="Genome Biol.">
        <title>Genome sequence of the necrotrophic plant pathogen Pythium ultimum reveals original pathogenicity mechanisms and effector repertoire.</title>
        <authorList>
            <person name="Levesque C.A."/>
            <person name="Brouwer H."/>
            <person name="Cano L."/>
            <person name="Hamilton J.P."/>
            <person name="Holt C."/>
            <person name="Huitema E."/>
            <person name="Raffaele S."/>
            <person name="Robideau G.P."/>
            <person name="Thines M."/>
            <person name="Win J."/>
            <person name="Zerillo M.M."/>
            <person name="Beakes G.W."/>
            <person name="Boore J.L."/>
            <person name="Busam D."/>
            <person name="Dumas B."/>
            <person name="Ferriera S."/>
            <person name="Fuerstenberg S.I."/>
            <person name="Gachon C.M."/>
            <person name="Gaulin E."/>
            <person name="Govers F."/>
            <person name="Grenville-Briggs L."/>
            <person name="Horner N."/>
            <person name="Hostetler J."/>
            <person name="Jiang R.H."/>
            <person name="Johnson J."/>
            <person name="Krajaejun T."/>
            <person name="Lin H."/>
            <person name="Meijer H.J."/>
            <person name="Moore B."/>
            <person name="Morris P."/>
            <person name="Phuntmart V."/>
            <person name="Puiu D."/>
            <person name="Shetty J."/>
            <person name="Stajich J.E."/>
            <person name="Tripathy S."/>
            <person name="Wawra S."/>
            <person name="van West P."/>
            <person name="Whitty B.R."/>
            <person name="Coutinho P.M."/>
            <person name="Henrissat B."/>
            <person name="Martin F."/>
            <person name="Thomas P.D."/>
            <person name="Tyler B.M."/>
            <person name="De Vries R.P."/>
            <person name="Kamoun S."/>
            <person name="Yandell M."/>
            <person name="Tisserat N."/>
            <person name="Buell C.R."/>
        </authorList>
    </citation>
    <scope>NUCLEOTIDE SEQUENCE</scope>
    <source>
        <strain evidence="3">DAOM:BR144</strain>
    </source>
</reference>
<organism evidence="2 3">
    <name type="scientific">Globisporangium ultimum (strain ATCC 200006 / CBS 805.95 / DAOM BR144)</name>
    <name type="common">Pythium ultimum</name>
    <dbReference type="NCBI Taxonomy" id="431595"/>
    <lineage>
        <taxon>Eukaryota</taxon>
        <taxon>Sar</taxon>
        <taxon>Stramenopiles</taxon>
        <taxon>Oomycota</taxon>
        <taxon>Peronosporomycetes</taxon>
        <taxon>Pythiales</taxon>
        <taxon>Pythiaceae</taxon>
        <taxon>Globisporangium</taxon>
    </lineage>
</organism>
<keyword evidence="3" id="KW-1185">Reference proteome</keyword>
<dbReference type="Proteomes" id="UP000019132">
    <property type="component" value="Unassembled WGS sequence"/>
</dbReference>
<feature type="compositionally biased region" description="Pro residues" evidence="1">
    <location>
        <begin position="289"/>
        <end position="304"/>
    </location>
</feature>